<dbReference type="Pfam" id="PF12796">
    <property type="entry name" value="Ank_2"/>
    <property type="match status" value="1"/>
</dbReference>
<evidence type="ECO:0000313" key="6">
    <source>
        <dbReference type="Proteomes" id="UP000436088"/>
    </source>
</evidence>
<dbReference type="PROSITE" id="PS50088">
    <property type="entry name" value="ANK_REPEAT"/>
    <property type="match status" value="1"/>
</dbReference>
<dbReference type="InterPro" id="IPR002110">
    <property type="entry name" value="Ankyrin_rpt"/>
</dbReference>
<feature type="repeat" description="ANK" evidence="3">
    <location>
        <begin position="25"/>
        <end position="57"/>
    </location>
</feature>
<proteinExistence type="predicted"/>
<sequence>MLGHLEFVDEILTRKPELAKGVDSRKSSPLHLASAKGYLQIAKRLLQVDPDMYLVSDIDGRNPLLIAAMKGHLDVLLWIGLMLLLLLGHTIRLVTILIQCHLHVSWNSSTNQ</sequence>
<accession>A0A6A3CMW1</accession>
<keyword evidence="4" id="KW-0472">Membrane</keyword>
<dbReference type="PANTHER" id="PTHR24186">
    <property type="entry name" value="PROTEIN PHOSPHATASE 1 REGULATORY SUBUNIT"/>
    <property type="match status" value="1"/>
</dbReference>
<name>A0A6A3CMW1_HIBSY</name>
<dbReference type="Gene3D" id="1.25.40.20">
    <property type="entry name" value="Ankyrin repeat-containing domain"/>
    <property type="match status" value="1"/>
</dbReference>
<dbReference type="AlphaFoldDB" id="A0A6A3CMW1"/>
<protein>
    <submittedName>
        <fullName evidence="5">Uncharacterized protein</fullName>
    </submittedName>
</protein>
<keyword evidence="6" id="KW-1185">Reference proteome</keyword>
<feature type="transmembrane region" description="Helical" evidence="4">
    <location>
        <begin position="75"/>
        <end position="98"/>
    </location>
</feature>
<evidence type="ECO:0000256" key="3">
    <source>
        <dbReference type="PROSITE-ProRule" id="PRU00023"/>
    </source>
</evidence>
<dbReference type="InterPro" id="IPR036770">
    <property type="entry name" value="Ankyrin_rpt-contain_sf"/>
</dbReference>
<evidence type="ECO:0000256" key="1">
    <source>
        <dbReference type="ARBA" id="ARBA00022737"/>
    </source>
</evidence>
<evidence type="ECO:0000256" key="4">
    <source>
        <dbReference type="SAM" id="Phobius"/>
    </source>
</evidence>
<gene>
    <name evidence="5" type="ORF">F3Y22_tig00002880pilonHSYRG00032</name>
</gene>
<dbReference type="GO" id="GO:0005886">
    <property type="term" value="C:plasma membrane"/>
    <property type="evidence" value="ECO:0007669"/>
    <property type="project" value="TreeGrafter"/>
</dbReference>
<dbReference type="SUPFAM" id="SSF48403">
    <property type="entry name" value="Ankyrin repeat"/>
    <property type="match status" value="1"/>
</dbReference>
<evidence type="ECO:0000313" key="5">
    <source>
        <dbReference type="EMBL" id="KAE8730750.1"/>
    </source>
</evidence>
<comment type="caution">
    <text evidence="5">The sequence shown here is derived from an EMBL/GenBank/DDBJ whole genome shotgun (WGS) entry which is preliminary data.</text>
</comment>
<keyword evidence="2 3" id="KW-0040">ANK repeat</keyword>
<keyword evidence="4" id="KW-1133">Transmembrane helix</keyword>
<keyword evidence="4" id="KW-0812">Transmembrane</keyword>
<dbReference type="PANTHER" id="PTHR24186:SF37">
    <property type="entry name" value="PGG DOMAIN-CONTAINING PROTEIN"/>
    <property type="match status" value="1"/>
</dbReference>
<organism evidence="5 6">
    <name type="scientific">Hibiscus syriacus</name>
    <name type="common">Rose of Sharon</name>
    <dbReference type="NCBI Taxonomy" id="106335"/>
    <lineage>
        <taxon>Eukaryota</taxon>
        <taxon>Viridiplantae</taxon>
        <taxon>Streptophyta</taxon>
        <taxon>Embryophyta</taxon>
        <taxon>Tracheophyta</taxon>
        <taxon>Spermatophyta</taxon>
        <taxon>Magnoliopsida</taxon>
        <taxon>eudicotyledons</taxon>
        <taxon>Gunneridae</taxon>
        <taxon>Pentapetalae</taxon>
        <taxon>rosids</taxon>
        <taxon>malvids</taxon>
        <taxon>Malvales</taxon>
        <taxon>Malvaceae</taxon>
        <taxon>Malvoideae</taxon>
        <taxon>Hibiscus</taxon>
    </lineage>
</organism>
<dbReference type="EMBL" id="VEPZ02000201">
    <property type="protein sequence ID" value="KAE8730750.1"/>
    <property type="molecule type" value="Genomic_DNA"/>
</dbReference>
<reference evidence="5" key="1">
    <citation type="submission" date="2019-09" db="EMBL/GenBank/DDBJ databases">
        <title>Draft genome information of white flower Hibiscus syriacus.</title>
        <authorList>
            <person name="Kim Y.-M."/>
        </authorList>
    </citation>
    <scope>NUCLEOTIDE SEQUENCE [LARGE SCALE GENOMIC DNA]</scope>
    <source>
        <strain evidence="5">YM2019G1</strain>
    </source>
</reference>
<dbReference type="Proteomes" id="UP000436088">
    <property type="component" value="Unassembled WGS sequence"/>
</dbReference>
<evidence type="ECO:0000256" key="2">
    <source>
        <dbReference type="ARBA" id="ARBA00023043"/>
    </source>
</evidence>
<keyword evidence="1" id="KW-0677">Repeat</keyword>